<dbReference type="PANTHER" id="PTHR11866:SF6">
    <property type="entry name" value="PROSTAGLANDIN E2 RECEPTOR EP4 SUBTYPE"/>
    <property type="match status" value="1"/>
</dbReference>
<dbReference type="GO" id="GO:0071380">
    <property type="term" value="P:cellular response to prostaglandin E stimulus"/>
    <property type="evidence" value="ECO:0007669"/>
    <property type="project" value="TreeGrafter"/>
</dbReference>
<keyword evidence="8 16" id="KW-0297">G-protein coupled receptor</keyword>
<feature type="compositionally biased region" description="Polar residues" evidence="17">
    <location>
        <begin position="400"/>
        <end position="420"/>
    </location>
</feature>
<evidence type="ECO:0000256" key="8">
    <source>
        <dbReference type="ARBA" id="ARBA00023040"/>
    </source>
</evidence>
<evidence type="ECO:0000259" key="19">
    <source>
        <dbReference type="PROSITE" id="PS50262"/>
    </source>
</evidence>
<dbReference type="FunFam" id="1.20.1070.10:FF:000261">
    <property type="entry name" value="Prostaglandin E receptor 4 (subtype EP4) c"/>
    <property type="match status" value="1"/>
</dbReference>
<dbReference type="SUPFAM" id="SSF81321">
    <property type="entry name" value="Family A G protein-coupled receptor-like"/>
    <property type="match status" value="1"/>
</dbReference>
<dbReference type="OrthoDB" id="5959154at2759"/>
<dbReference type="PRINTS" id="PR00237">
    <property type="entry name" value="GPCRRHODOPSN"/>
</dbReference>
<dbReference type="GO" id="GO:0004957">
    <property type="term" value="F:prostaglandin E receptor activity"/>
    <property type="evidence" value="ECO:0007669"/>
    <property type="project" value="InterPro"/>
</dbReference>
<proteinExistence type="inferred from homology"/>
<feature type="transmembrane region" description="Helical" evidence="18">
    <location>
        <begin position="85"/>
        <end position="107"/>
    </location>
</feature>
<dbReference type="Gene3D" id="1.20.1070.10">
    <property type="entry name" value="Rhodopsin 7-helix transmembrane proteins"/>
    <property type="match status" value="1"/>
</dbReference>
<evidence type="ECO:0000256" key="12">
    <source>
        <dbReference type="ARBA" id="ARBA00023180"/>
    </source>
</evidence>
<evidence type="ECO:0000313" key="21">
    <source>
        <dbReference type="Proteomes" id="UP000319801"/>
    </source>
</evidence>
<keyword evidence="13 16" id="KW-0807">Transducer</keyword>
<evidence type="ECO:0000256" key="18">
    <source>
        <dbReference type="SAM" id="Phobius"/>
    </source>
</evidence>
<accession>A0A556V7L7</accession>
<dbReference type="PRINTS" id="PR01788">
    <property type="entry name" value="PROSTANOIDR"/>
</dbReference>
<reference evidence="20 21" key="1">
    <citation type="journal article" date="2019" name="Genome Biol. Evol.">
        <title>Whole-Genome Sequencing of the Giant Devil Catfish, Bagarius yarrelli.</title>
        <authorList>
            <person name="Jiang W."/>
            <person name="Lv Y."/>
            <person name="Cheng L."/>
            <person name="Yang K."/>
            <person name="Chao B."/>
            <person name="Wang X."/>
            <person name="Li Y."/>
            <person name="Pan X."/>
            <person name="You X."/>
            <person name="Zhang Y."/>
            <person name="Yang J."/>
            <person name="Li J."/>
            <person name="Zhang X."/>
            <person name="Liu S."/>
            <person name="Sun C."/>
            <person name="Yang J."/>
            <person name="Shi Q."/>
        </authorList>
    </citation>
    <scope>NUCLEOTIDE SEQUENCE [LARGE SCALE GENOMIC DNA]</scope>
    <source>
        <strain evidence="20">JWS20170419001</strain>
        <tissue evidence="20">Muscle</tissue>
    </source>
</reference>
<dbReference type="EMBL" id="VCAZ01000147">
    <property type="protein sequence ID" value="TSY41757.1"/>
    <property type="molecule type" value="Genomic_DNA"/>
</dbReference>
<comment type="caution">
    <text evidence="20">The sequence shown here is derived from an EMBL/GenBank/DDBJ whole genome shotgun (WGS) entry which is preliminary data.</text>
</comment>
<feature type="transmembrane region" description="Helical" evidence="18">
    <location>
        <begin position="285"/>
        <end position="303"/>
    </location>
</feature>
<feature type="transmembrane region" description="Helical" evidence="18">
    <location>
        <begin position="127"/>
        <end position="148"/>
    </location>
</feature>
<evidence type="ECO:0000256" key="10">
    <source>
        <dbReference type="ARBA" id="ARBA00023157"/>
    </source>
</evidence>
<dbReference type="PROSITE" id="PS00237">
    <property type="entry name" value="G_PROTEIN_RECEP_F1_1"/>
    <property type="match status" value="1"/>
</dbReference>
<dbReference type="InterPro" id="IPR001244">
    <property type="entry name" value="Prostglndn_DP_rcpt"/>
</dbReference>
<keyword evidence="6 16" id="KW-0812">Transmembrane</keyword>
<evidence type="ECO:0000256" key="1">
    <source>
        <dbReference type="ARBA" id="ARBA00004651"/>
    </source>
</evidence>
<evidence type="ECO:0000256" key="15">
    <source>
        <dbReference type="ARBA" id="ARBA00031869"/>
    </source>
</evidence>
<evidence type="ECO:0000256" key="3">
    <source>
        <dbReference type="ARBA" id="ARBA00019131"/>
    </source>
</evidence>
<evidence type="ECO:0000256" key="13">
    <source>
        <dbReference type="ARBA" id="ARBA00023224"/>
    </source>
</evidence>
<dbReference type="Pfam" id="PF00001">
    <property type="entry name" value="7tm_1"/>
    <property type="match status" value="1"/>
</dbReference>
<comment type="similarity">
    <text evidence="16">Belongs to the G-protein coupled receptor 1 family.</text>
</comment>
<evidence type="ECO:0000256" key="7">
    <source>
        <dbReference type="ARBA" id="ARBA00022989"/>
    </source>
</evidence>
<evidence type="ECO:0000256" key="2">
    <source>
        <dbReference type="ARBA" id="ARBA00011094"/>
    </source>
</evidence>
<dbReference type="InterPro" id="IPR017452">
    <property type="entry name" value="GPCR_Rhodpsn_7TM"/>
</dbReference>
<feature type="transmembrane region" description="Helical" evidence="18">
    <location>
        <begin position="46"/>
        <end position="73"/>
    </location>
</feature>
<sequence length="433" mass="48255">MYNGTISQLKIEPTVPVVMFIFGVVSNLIAIVVLCKSRKEQKGTIFYTLVCGLAVTDLLGTVLASPVTIVTYVKGSWPAGEPLCQYFGFVLLFFSLAGLSIICAMSVERYVAINHAYFYNDYVNQKLAGATLVAIYVSNGVFCALPSLGFGRVIKQYPETWCFLDWRTTENIHAAFSYMYAGVSFVLILATVICNVAVCCALMRMHRRFVRRMSLGSDQGRGTEVGRKRSCRRLAGAEIHMVVLLIATSAVVLVCSIPLVVQVFINQIYKIPVEKRLDKNPDLLAIRFASINPILDPWIYILLRKAVLIKLTKNINYLFCKFITRGQQKQASFHWLEIGQQRVTSIICKDSLSLVSRNMREVRSPSQTLFYLSVITEPLKDTCNSGRIGSSSYSSKHLGNRSSSESEAETCTVTHTSHPSSPKESDPKMKLTS</sequence>
<organism evidence="20 21">
    <name type="scientific">Bagarius yarrelli</name>
    <name type="common">Goonch</name>
    <name type="synonym">Bagrus yarrelli</name>
    <dbReference type="NCBI Taxonomy" id="175774"/>
    <lineage>
        <taxon>Eukaryota</taxon>
        <taxon>Metazoa</taxon>
        <taxon>Chordata</taxon>
        <taxon>Craniata</taxon>
        <taxon>Vertebrata</taxon>
        <taxon>Euteleostomi</taxon>
        <taxon>Actinopterygii</taxon>
        <taxon>Neopterygii</taxon>
        <taxon>Teleostei</taxon>
        <taxon>Ostariophysi</taxon>
        <taxon>Siluriformes</taxon>
        <taxon>Sisoridae</taxon>
        <taxon>Sisorinae</taxon>
        <taxon>Bagarius</taxon>
    </lineage>
</organism>
<dbReference type="PROSITE" id="PS50262">
    <property type="entry name" value="G_PROTEIN_RECEP_F1_2"/>
    <property type="match status" value="1"/>
</dbReference>
<dbReference type="PRINTS" id="PR00586">
    <property type="entry name" value="PRSTNOIDEP4R"/>
</dbReference>
<keyword evidence="10" id="KW-1015">Disulfide bond</keyword>
<keyword evidence="12" id="KW-0325">Glycoprotein</keyword>
<dbReference type="GO" id="GO:0005886">
    <property type="term" value="C:plasma membrane"/>
    <property type="evidence" value="ECO:0007669"/>
    <property type="project" value="UniProtKB-SubCell"/>
</dbReference>
<comment type="function">
    <text evidence="14">Receptor for prostaglandin E2 (PGE2). The activity of this receptor is mediated by G(s) proteins that stimulate adenylate cyclase. Has a relaxing effect on smooth muscle. May play an important role in regulating renal hemodynamics, intestinal epithelial transport, adrenal aldosterone secretion, and uterine function.</text>
</comment>
<dbReference type="CDD" id="cd15142">
    <property type="entry name" value="7tmA_PGE2_EP4"/>
    <property type="match status" value="1"/>
</dbReference>
<dbReference type="InterPro" id="IPR000276">
    <property type="entry name" value="GPCR_Rhodpsn"/>
</dbReference>
<feature type="transmembrane region" description="Helical" evidence="18">
    <location>
        <begin position="178"/>
        <end position="203"/>
    </location>
</feature>
<dbReference type="InterPro" id="IPR008365">
    <property type="entry name" value="Prostanoid_rcpt"/>
</dbReference>
<feature type="transmembrane region" description="Helical" evidence="18">
    <location>
        <begin position="15"/>
        <end position="34"/>
    </location>
</feature>
<feature type="transmembrane region" description="Helical" evidence="18">
    <location>
        <begin position="242"/>
        <end position="265"/>
    </location>
</feature>
<comment type="subunit">
    <text evidence="2">Interacts with FEM1A.</text>
</comment>
<comment type="subcellular location">
    <subcellularLocation>
        <location evidence="1">Cell membrane</location>
        <topology evidence="1">Multi-pass membrane protein</topology>
    </subcellularLocation>
</comment>
<evidence type="ECO:0000256" key="9">
    <source>
        <dbReference type="ARBA" id="ARBA00023136"/>
    </source>
</evidence>
<keyword evidence="9 18" id="KW-0472">Membrane</keyword>
<keyword evidence="5" id="KW-0597">Phosphoprotein</keyword>
<feature type="compositionally biased region" description="Basic and acidic residues" evidence="17">
    <location>
        <begin position="421"/>
        <end position="433"/>
    </location>
</feature>
<dbReference type="GO" id="GO:0007189">
    <property type="term" value="P:adenylate cyclase-activating G protein-coupled receptor signaling pathway"/>
    <property type="evidence" value="ECO:0007669"/>
    <property type="project" value="TreeGrafter"/>
</dbReference>
<feature type="domain" description="G-protein coupled receptors family 1 profile" evidence="19">
    <location>
        <begin position="26"/>
        <end position="300"/>
    </location>
</feature>
<evidence type="ECO:0000256" key="6">
    <source>
        <dbReference type="ARBA" id="ARBA00022692"/>
    </source>
</evidence>
<dbReference type="GO" id="GO:0050728">
    <property type="term" value="P:negative regulation of inflammatory response"/>
    <property type="evidence" value="ECO:0007669"/>
    <property type="project" value="TreeGrafter"/>
</dbReference>
<evidence type="ECO:0000256" key="5">
    <source>
        <dbReference type="ARBA" id="ARBA00022553"/>
    </source>
</evidence>
<evidence type="ECO:0000313" key="20">
    <source>
        <dbReference type="EMBL" id="TSY41757.1"/>
    </source>
</evidence>
<protein>
    <recommendedName>
        <fullName evidence="3">Prostaglandin E2 receptor EP4 subtype</fullName>
    </recommendedName>
    <alternativeName>
        <fullName evidence="15">Prostanoid EP4 receptor</fullName>
    </alternativeName>
</protein>
<dbReference type="GO" id="GO:0007204">
    <property type="term" value="P:positive regulation of cytosolic calcium ion concentration"/>
    <property type="evidence" value="ECO:0007669"/>
    <property type="project" value="TreeGrafter"/>
</dbReference>
<dbReference type="GO" id="GO:0006954">
    <property type="term" value="P:inflammatory response"/>
    <property type="evidence" value="ECO:0007669"/>
    <property type="project" value="TreeGrafter"/>
</dbReference>
<keyword evidence="21" id="KW-1185">Reference proteome</keyword>
<dbReference type="PANTHER" id="PTHR11866">
    <property type="entry name" value="G-PROTEIN COUPLED RECEPTOR FAMILY 1 MEMBER"/>
    <property type="match status" value="1"/>
</dbReference>
<dbReference type="Proteomes" id="UP000319801">
    <property type="component" value="Unassembled WGS sequence"/>
</dbReference>
<keyword evidence="11 16" id="KW-0675">Receptor</keyword>
<feature type="region of interest" description="Disordered" evidence="17">
    <location>
        <begin position="390"/>
        <end position="433"/>
    </location>
</feature>
<dbReference type="InterPro" id="IPR001758">
    <property type="entry name" value="Prost_EP4_rcpt"/>
</dbReference>
<evidence type="ECO:0000256" key="4">
    <source>
        <dbReference type="ARBA" id="ARBA00022475"/>
    </source>
</evidence>
<keyword evidence="7 18" id="KW-1133">Transmembrane helix</keyword>
<dbReference type="PRINTS" id="PR00428">
    <property type="entry name" value="PROSTAGLNDNR"/>
</dbReference>
<evidence type="ECO:0000256" key="17">
    <source>
        <dbReference type="SAM" id="MobiDB-lite"/>
    </source>
</evidence>
<gene>
    <name evidence="20" type="ORF">Baya_14070</name>
</gene>
<evidence type="ECO:0000256" key="11">
    <source>
        <dbReference type="ARBA" id="ARBA00023170"/>
    </source>
</evidence>
<name>A0A556V7L7_BAGYA</name>
<dbReference type="AlphaFoldDB" id="A0A556V7L7"/>
<evidence type="ECO:0000256" key="14">
    <source>
        <dbReference type="ARBA" id="ARBA00025493"/>
    </source>
</evidence>
<evidence type="ECO:0000256" key="16">
    <source>
        <dbReference type="RuleBase" id="RU000688"/>
    </source>
</evidence>
<keyword evidence="4" id="KW-1003">Cell membrane</keyword>